<keyword evidence="3" id="KW-1185">Reference proteome</keyword>
<evidence type="ECO:0000313" key="2">
    <source>
        <dbReference type="EMBL" id="MCM2392329.1"/>
    </source>
</evidence>
<evidence type="ECO:0000313" key="3">
    <source>
        <dbReference type="Proteomes" id="UP001431429"/>
    </source>
</evidence>
<proteinExistence type="predicted"/>
<dbReference type="RefSeq" id="WP_250922627.1">
    <property type="nucleotide sequence ID" value="NZ_JAMQAW010000036.1"/>
</dbReference>
<dbReference type="PANTHER" id="PTHR33608">
    <property type="entry name" value="BLL2464 PROTEIN"/>
    <property type="match status" value="1"/>
</dbReference>
<name>A0ABT0UUT2_9ACTN</name>
<reference evidence="2" key="1">
    <citation type="submission" date="2022-06" db="EMBL/GenBank/DDBJ databases">
        <title>Genome public.</title>
        <authorList>
            <person name="Sun Q."/>
        </authorList>
    </citation>
    <scope>NUCLEOTIDE SEQUENCE</scope>
    <source>
        <strain evidence="2">CWNU-1</strain>
    </source>
</reference>
<comment type="caution">
    <text evidence="2">The sequence shown here is derived from an EMBL/GenBank/DDBJ whole genome shotgun (WGS) entry which is preliminary data.</text>
</comment>
<gene>
    <name evidence="2" type="ORF">NBG84_29290</name>
</gene>
<protein>
    <submittedName>
        <fullName evidence="2">DUF58 domain-containing protein</fullName>
    </submittedName>
</protein>
<accession>A0ABT0UUT2</accession>
<feature type="domain" description="DUF58" evidence="1">
    <location>
        <begin position="198"/>
        <end position="374"/>
    </location>
</feature>
<evidence type="ECO:0000259" key="1">
    <source>
        <dbReference type="Pfam" id="PF01882"/>
    </source>
</evidence>
<dbReference type="EMBL" id="JAMQAW010000036">
    <property type="protein sequence ID" value="MCM2392329.1"/>
    <property type="molecule type" value="Genomic_DNA"/>
</dbReference>
<dbReference type="Pfam" id="PF01882">
    <property type="entry name" value="DUF58"/>
    <property type="match status" value="1"/>
</dbReference>
<sequence length="436" mass="47619">MALTGRTALLAALGSLPVGILAPSWTGMLAVNAPLALAILCDYALAAPVRKLRFTRSGDTTVRLGERADVRLTVINPSRRPLRAQLRDAWPPSSWTSGTEQAASRHRVRVPAGERRRISTVLLPTRRGDRHSEQITVRSYGPLGLATRQGNHKVPWTVRVLPPFTSRKHLPSRLARLRDLDGRTSVLMRGQGTEFDSLRDYVPGDDTRSIDWRATARQTTVAVRMWRPERDRHILVVLDTGRTSAGRVGDVPRLDAAMDAALLLTTLASRAGDRVELLAYDRRIRAQVQGRAASELLPAMVNALAPLEPELVETDARGLSAAALRSAPRRSLIVLLTGLDAAPIEQGLLPVLPQLTRRHTVLVASVADPWVQQMASARGDIHAVYEAAAATQTLNQRRRTAEQLHRHGVTVVDAAPEDLAPALADAYLKLKASGRL</sequence>
<dbReference type="Proteomes" id="UP001431429">
    <property type="component" value="Unassembled WGS sequence"/>
</dbReference>
<organism evidence="2 3">
    <name type="scientific">Streptomyces albipurpureus</name>
    <dbReference type="NCBI Taxonomy" id="2897419"/>
    <lineage>
        <taxon>Bacteria</taxon>
        <taxon>Bacillati</taxon>
        <taxon>Actinomycetota</taxon>
        <taxon>Actinomycetes</taxon>
        <taxon>Kitasatosporales</taxon>
        <taxon>Streptomycetaceae</taxon>
        <taxon>Streptomyces</taxon>
    </lineage>
</organism>
<dbReference type="PANTHER" id="PTHR33608:SF3">
    <property type="entry name" value="SLR2013 PROTEIN"/>
    <property type="match status" value="1"/>
</dbReference>
<dbReference type="InterPro" id="IPR002881">
    <property type="entry name" value="DUF58"/>
</dbReference>